<evidence type="ECO:0000256" key="2">
    <source>
        <dbReference type="ARBA" id="ARBA00011901"/>
    </source>
</evidence>
<organism evidence="4 5">
    <name type="scientific">Streptococcus pyogenes serotype M3 (strain ATCC BAA-595 / MGAS315)</name>
    <dbReference type="NCBI Taxonomy" id="198466"/>
    <lineage>
        <taxon>Bacteria</taxon>
        <taxon>Bacillati</taxon>
        <taxon>Bacillota</taxon>
        <taxon>Bacilli</taxon>
        <taxon>Lactobacillales</taxon>
        <taxon>Streptococcaceae</taxon>
        <taxon>Streptococcus</taxon>
    </lineage>
</organism>
<dbReference type="PROSITE" id="PS50911">
    <property type="entry name" value="CHAP"/>
    <property type="match status" value="1"/>
</dbReference>
<dbReference type="EC" id="3.5.1.28" evidence="2"/>
<dbReference type="InterPro" id="IPR003646">
    <property type="entry name" value="SH3-like_bac-type"/>
</dbReference>
<keyword evidence="4" id="KW-0378">Hydrolase</keyword>
<dbReference type="SMR" id="A0A0H2UVH0"/>
<gene>
    <name evidence="4" type="ordered locus">SpyM3_1306</name>
</gene>
<reference evidence="4 5" key="1">
    <citation type="journal article" date="2002" name="Proc. Natl. Acad. Sci. U.S.A.">
        <title>Genome sequence of a serotype M3 strain of group A Streptococcus: phage-encoded toxins, the high-virulence phenotype, and clone emergence.</title>
        <authorList>
            <person name="Beres S.B."/>
            <person name="Sylva G.L."/>
            <person name="Barbian K.D."/>
            <person name="Lei B."/>
            <person name="Hoff J.S."/>
            <person name="Mammarella N.D."/>
            <person name="Liu M.Y."/>
            <person name="Smoot J.C."/>
            <person name="Porcella S.F."/>
            <person name="Parkins L.D."/>
            <person name="Campbell D.S."/>
            <person name="Smith T.M."/>
            <person name="McCormick J.K."/>
            <person name="Leung D.Y."/>
            <person name="Schlievert P.M."/>
            <person name="Musser J.M."/>
        </authorList>
    </citation>
    <scope>NUCLEOTIDE SEQUENCE [LARGE SCALE GENOMIC DNA]</scope>
    <source>
        <strain evidence="5">ATCC BAA-595 / MGAS315</strain>
    </source>
</reference>
<accession>A0A0H2UVH0</accession>
<dbReference type="Pfam" id="PF05257">
    <property type="entry name" value="CHAP"/>
    <property type="match status" value="1"/>
</dbReference>
<comment type="catalytic activity">
    <reaction evidence="1">
        <text>Hydrolyzes the link between N-acetylmuramoyl residues and L-amino acid residues in certain cell-wall glycopeptides.</text>
        <dbReference type="EC" id="3.5.1.28"/>
    </reaction>
</comment>
<dbReference type="InterPro" id="IPR007921">
    <property type="entry name" value="CHAP_dom"/>
</dbReference>
<dbReference type="Gene3D" id="2.30.30.40">
    <property type="entry name" value="SH3 Domains"/>
    <property type="match status" value="1"/>
</dbReference>
<dbReference type="SUPFAM" id="SSF54001">
    <property type="entry name" value="Cysteine proteinases"/>
    <property type="match status" value="1"/>
</dbReference>
<dbReference type="InterPro" id="IPR038765">
    <property type="entry name" value="Papain-like_cys_pep_sf"/>
</dbReference>
<dbReference type="EMBL" id="AE014074">
    <property type="protein sequence ID" value="AAM79913.1"/>
    <property type="molecule type" value="Genomic_DNA"/>
</dbReference>
<protein>
    <recommendedName>
        <fullName evidence="2">N-acetylmuramoyl-L-alanine amidase</fullName>
        <ecNumber evidence="2">3.5.1.28</ecNumber>
    </recommendedName>
</protein>
<dbReference type="Proteomes" id="UP000000564">
    <property type="component" value="Chromosome"/>
</dbReference>
<dbReference type="Pfam" id="PF08460">
    <property type="entry name" value="SH3_5"/>
    <property type="match status" value="1"/>
</dbReference>
<evidence type="ECO:0000313" key="4">
    <source>
        <dbReference type="EMBL" id="AAM79913.1"/>
    </source>
</evidence>
<dbReference type="GO" id="GO:0008745">
    <property type="term" value="F:N-acetylmuramoyl-L-alanine amidase activity"/>
    <property type="evidence" value="ECO:0007669"/>
    <property type="project" value="UniProtKB-EC"/>
</dbReference>
<proteinExistence type="predicted"/>
<dbReference type="Gene3D" id="3.90.1720.10">
    <property type="entry name" value="endopeptidase domain like (from Nostoc punctiforme)"/>
    <property type="match status" value="1"/>
</dbReference>
<evidence type="ECO:0000256" key="1">
    <source>
        <dbReference type="ARBA" id="ARBA00001561"/>
    </source>
</evidence>
<dbReference type="KEGG" id="spg:SpyM3_1306"/>
<dbReference type="RefSeq" id="WP_011054797.1">
    <property type="nucleotide sequence ID" value="NC_004070.1"/>
</dbReference>
<feature type="domain" description="Peptidase C51" evidence="3">
    <location>
        <begin position="6"/>
        <end position="136"/>
    </location>
</feature>
<dbReference type="AlphaFoldDB" id="A0A0H2UVH0"/>
<sequence>MATVSEVISYWRGLADTNQGYDADLAWGWQCADVTNGTTTNFFGVTLWGNAIDLLDSAKAQGLEVIYDAPGINPKAGDLFVMYTYAHPYGHTGIVIADSDGYTIQTIEQNVDGYSDNNGDGINDQFQVGGPARYVTRAFSDGDGYIVGWIRPPYSDTSSEKQSQSQAPSGFRKLKDEVGTFEVMVPALNVRREPSLNGEIVACYQYGMTGTYDSVYVGDGYIWVSYVGASGMRNYMAVGDADGDYNVNPYCKFY</sequence>
<evidence type="ECO:0000313" key="5">
    <source>
        <dbReference type="Proteomes" id="UP000000564"/>
    </source>
</evidence>
<evidence type="ECO:0000259" key="3">
    <source>
        <dbReference type="PROSITE" id="PS50911"/>
    </source>
</evidence>
<dbReference type="HOGENOM" id="CLU_096812_0_0_9"/>
<name>A0A0H2UVH0_STRP3</name>